<dbReference type="Proteomes" id="UP001207605">
    <property type="component" value="Unassembled WGS sequence"/>
</dbReference>
<dbReference type="NCBIfam" id="NF009689">
    <property type="entry name" value="PRK13210.1"/>
    <property type="match status" value="1"/>
</dbReference>
<dbReference type="InterPro" id="IPR013022">
    <property type="entry name" value="Xyl_isomerase-like_TIM-brl"/>
</dbReference>
<evidence type="ECO:0000313" key="2">
    <source>
        <dbReference type="EMBL" id="MCU6699109.1"/>
    </source>
</evidence>
<dbReference type="EC" id="5.1.3.22" evidence="2"/>
<reference evidence="2 3" key="1">
    <citation type="journal article" date="2021" name="ISME Commun">
        <title>Automated analysis of genomic sequences facilitates high-throughput and comprehensive description of bacteria.</title>
        <authorList>
            <person name="Hitch T.C.A."/>
        </authorList>
    </citation>
    <scope>NUCLEOTIDE SEQUENCE [LARGE SCALE GENOMIC DNA]</scope>
    <source>
        <strain evidence="2 3">Sanger_02</strain>
    </source>
</reference>
<sequence length="281" mass="32148">MIQHKFGLYEKALPRDLALSEKLRIAKDLGFDYFELSTDESEEFQARVTSDKSEIIEIRKAIEAYDMPIMTMCLSGTRNCPIGSENPELATKGMKLTRDAIHFSAEIGLRIIQPMAYDEYYNTRNEKTYALFLENLAKLTQEAASYGVMLALENVDIDTMDSLEKGLQIIEHVDSPWLQIFPDIANLYSTGKGNTWSCDQYRLAKKHLVATHVKDTVVGKVRDIPFGNGNVDFIKFFKTLREINFSGPMTLEMWAQNYEDPYKAAKDALSFIKDKYERSSQ</sequence>
<dbReference type="SUPFAM" id="SSF51658">
    <property type="entry name" value="Xylose isomerase-like"/>
    <property type="match status" value="1"/>
</dbReference>
<name>A0ABT2S3E7_9FIRM</name>
<dbReference type="Pfam" id="PF01261">
    <property type="entry name" value="AP_endonuc_2"/>
    <property type="match status" value="1"/>
</dbReference>
<evidence type="ECO:0000313" key="3">
    <source>
        <dbReference type="Proteomes" id="UP001207605"/>
    </source>
</evidence>
<evidence type="ECO:0000259" key="1">
    <source>
        <dbReference type="Pfam" id="PF01261"/>
    </source>
</evidence>
<gene>
    <name evidence="2" type="ORF">OCV65_02500</name>
</gene>
<dbReference type="EMBL" id="JAOQJV010000002">
    <property type="protein sequence ID" value="MCU6699109.1"/>
    <property type="molecule type" value="Genomic_DNA"/>
</dbReference>
<protein>
    <submittedName>
        <fullName evidence="2">L-ribulose-5-phosphate 3-epimerase</fullName>
        <ecNumber evidence="2">5.1.3.22</ecNumber>
    </submittedName>
</protein>
<dbReference type="InterPro" id="IPR050312">
    <property type="entry name" value="IolE/XylAMocC-like"/>
</dbReference>
<comment type="caution">
    <text evidence="2">The sequence shown here is derived from an EMBL/GenBank/DDBJ whole genome shotgun (WGS) entry which is preliminary data.</text>
</comment>
<keyword evidence="3" id="KW-1185">Reference proteome</keyword>
<accession>A0ABT2S3E7</accession>
<dbReference type="InterPro" id="IPR036237">
    <property type="entry name" value="Xyl_isomerase-like_sf"/>
</dbReference>
<organism evidence="2 3">
    <name type="scientific">Dorea ammoniilytica</name>
    <dbReference type="NCBI Taxonomy" id="2981788"/>
    <lineage>
        <taxon>Bacteria</taxon>
        <taxon>Bacillati</taxon>
        <taxon>Bacillota</taxon>
        <taxon>Clostridia</taxon>
        <taxon>Lachnospirales</taxon>
        <taxon>Lachnospiraceae</taxon>
        <taxon>Dorea</taxon>
    </lineage>
</organism>
<feature type="domain" description="Xylose isomerase-like TIM barrel" evidence="1">
    <location>
        <begin position="23"/>
        <end position="274"/>
    </location>
</feature>
<keyword evidence="2" id="KW-0413">Isomerase</keyword>
<dbReference type="PANTHER" id="PTHR12110">
    <property type="entry name" value="HYDROXYPYRUVATE ISOMERASE"/>
    <property type="match status" value="1"/>
</dbReference>
<dbReference type="GO" id="GO:0034015">
    <property type="term" value="F:L-ribulose-5-phosphate 3-epimerase activity"/>
    <property type="evidence" value="ECO:0007669"/>
    <property type="project" value="UniProtKB-EC"/>
</dbReference>
<dbReference type="Gene3D" id="3.20.20.150">
    <property type="entry name" value="Divalent-metal-dependent TIM barrel enzymes"/>
    <property type="match status" value="1"/>
</dbReference>
<proteinExistence type="predicted"/>
<dbReference type="RefSeq" id="WP_262580859.1">
    <property type="nucleotide sequence ID" value="NZ_JAOQJV010000002.1"/>
</dbReference>